<feature type="chain" id="PRO_5036472287" evidence="1">
    <location>
        <begin position="17"/>
        <end position="95"/>
    </location>
</feature>
<name>A0A8X8GWJ2_9RHOB</name>
<dbReference type="EMBL" id="WHUT02000004">
    <property type="protein sequence ID" value="NUB44442.1"/>
    <property type="molecule type" value="Genomic_DNA"/>
</dbReference>
<evidence type="ECO:0000313" key="2">
    <source>
        <dbReference type="EMBL" id="NUB44442.1"/>
    </source>
</evidence>
<feature type="signal peptide" evidence="1">
    <location>
        <begin position="1"/>
        <end position="16"/>
    </location>
</feature>
<keyword evidence="3" id="KW-1185">Reference proteome</keyword>
<protein>
    <submittedName>
        <fullName evidence="2">Uncharacterized protein</fullName>
    </submittedName>
</protein>
<evidence type="ECO:0000313" key="3">
    <source>
        <dbReference type="Proteomes" id="UP000484076"/>
    </source>
</evidence>
<sequence length="95" mass="9829">MRYTLILALATTPGFAASALASSDDAWTEFRADVQIACAALLPADSTPVIEVNPFGSERYGAALVTMAAGTGAERMVCIYDKQAGTAEITGPFAP</sequence>
<dbReference type="AlphaFoldDB" id="A0A8X8GWJ2"/>
<proteinExistence type="predicted"/>
<accession>A0A8X8GWJ2</accession>
<evidence type="ECO:0000256" key="1">
    <source>
        <dbReference type="SAM" id="SignalP"/>
    </source>
</evidence>
<gene>
    <name evidence="2" type="ORF">GEU84_008615</name>
</gene>
<comment type="caution">
    <text evidence="2">The sequence shown here is derived from an EMBL/GenBank/DDBJ whole genome shotgun (WGS) entry which is preliminary data.</text>
</comment>
<dbReference type="RefSeq" id="WP_174539560.1">
    <property type="nucleotide sequence ID" value="NZ_WHUT02000004.1"/>
</dbReference>
<keyword evidence="1" id="KW-0732">Signal</keyword>
<reference evidence="2" key="1">
    <citation type="submission" date="2020-05" db="EMBL/GenBank/DDBJ databases">
        <title>Fertoebacter nigrum gen. nov., sp. nov., a new member of the family Rhodobacteraceae.</title>
        <authorList>
            <person name="Szuroczki S."/>
            <person name="Abbaszade G."/>
            <person name="Buni D."/>
            <person name="Schumann P."/>
            <person name="Toth E."/>
        </authorList>
    </citation>
    <scope>NUCLEOTIDE SEQUENCE</scope>
    <source>
        <strain evidence="2">RG-N-1a</strain>
    </source>
</reference>
<organism evidence="2 3">
    <name type="scientific">Fertoeibacter niger</name>
    <dbReference type="NCBI Taxonomy" id="2656921"/>
    <lineage>
        <taxon>Bacteria</taxon>
        <taxon>Pseudomonadati</taxon>
        <taxon>Pseudomonadota</taxon>
        <taxon>Alphaproteobacteria</taxon>
        <taxon>Rhodobacterales</taxon>
        <taxon>Paracoccaceae</taxon>
        <taxon>Fertoeibacter</taxon>
    </lineage>
</organism>
<dbReference type="Proteomes" id="UP000484076">
    <property type="component" value="Unassembled WGS sequence"/>
</dbReference>